<evidence type="ECO:0000256" key="4">
    <source>
        <dbReference type="SAM" id="SignalP"/>
    </source>
</evidence>
<keyword evidence="7" id="KW-1185">Reference proteome</keyword>
<evidence type="ECO:0000313" key="6">
    <source>
        <dbReference type="EMBL" id="GAA3952256.1"/>
    </source>
</evidence>
<dbReference type="PANTHER" id="PTHR40980:SF4">
    <property type="entry name" value="TONB-DEPENDENT RECEPTOR-LIKE BETA-BARREL DOMAIN-CONTAINING PROTEIN"/>
    <property type="match status" value="1"/>
</dbReference>
<dbReference type="Gene3D" id="2.60.40.1120">
    <property type="entry name" value="Carboxypeptidase-like, regulatory domain"/>
    <property type="match status" value="1"/>
</dbReference>
<gene>
    <name evidence="6" type="ORF">GCM10022406_37540</name>
</gene>
<dbReference type="SUPFAM" id="SSF56935">
    <property type="entry name" value="Porins"/>
    <property type="match status" value="1"/>
</dbReference>
<dbReference type="SUPFAM" id="SSF49452">
    <property type="entry name" value="Starch-binding domain-like"/>
    <property type="match status" value="1"/>
</dbReference>
<organism evidence="6 7">
    <name type="scientific">Hymenobacter algoricola</name>
    <dbReference type="NCBI Taxonomy" id="486267"/>
    <lineage>
        <taxon>Bacteria</taxon>
        <taxon>Pseudomonadati</taxon>
        <taxon>Bacteroidota</taxon>
        <taxon>Cytophagia</taxon>
        <taxon>Cytophagales</taxon>
        <taxon>Hymenobacteraceae</taxon>
        <taxon>Hymenobacter</taxon>
    </lineage>
</organism>
<dbReference type="EMBL" id="BAABDH010000110">
    <property type="protein sequence ID" value="GAA3952256.1"/>
    <property type="molecule type" value="Genomic_DNA"/>
</dbReference>
<keyword evidence="4" id="KW-0732">Signal</keyword>
<accession>A0ABP7NTI4</accession>
<feature type="chain" id="PRO_5046576748" evidence="4">
    <location>
        <begin position="24"/>
        <end position="807"/>
    </location>
</feature>
<dbReference type="Gene3D" id="2.40.170.20">
    <property type="entry name" value="TonB-dependent receptor, beta-barrel domain"/>
    <property type="match status" value="1"/>
</dbReference>
<evidence type="ECO:0000259" key="5">
    <source>
        <dbReference type="Pfam" id="PF14905"/>
    </source>
</evidence>
<proteinExistence type="predicted"/>
<reference evidence="7" key="1">
    <citation type="journal article" date="2019" name="Int. J. Syst. Evol. Microbiol.">
        <title>The Global Catalogue of Microorganisms (GCM) 10K type strain sequencing project: providing services to taxonomists for standard genome sequencing and annotation.</title>
        <authorList>
            <consortium name="The Broad Institute Genomics Platform"/>
            <consortium name="The Broad Institute Genome Sequencing Center for Infectious Disease"/>
            <person name="Wu L."/>
            <person name="Ma J."/>
        </authorList>
    </citation>
    <scope>NUCLEOTIDE SEQUENCE [LARGE SCALE GENOMIC DNA]</scope>
    <source>
        <strain evidence="7">JCM 17214</strain>
    </source>
</reference>
<protein>
    <submittedName>
        <fullName evidence="6">TonB-dependent receptor</fullName>
    </submittedName>
</protein>
<dbReference type="InterPro" id="IPR013784">
    <property type="entry name" value="Carb-bd-like_fold"/>
</dbReference>
<keyword evidence="3" id="KW-0998">Cell outer membrane</keyword>
<dbReference type="InterPro" id="IPR041700">
    <property type="entry name" value="OMP_b-brl_3"/>
</dbReference>
<dbReference type="Pfam" id="PF14905">
    <property type="entry name" value="OMP_b-brl_3"/>
    <property type="match status" value="1"/>
</dbReference>
<dbReference type="Proteomes" id="UP001499909">
    <property type="component" value="Unassembled WGS sequence"/>
</dbReference>
<dbReference type="Pfam" id="PF13620">
    <property type="entry name" value="CarboxypepD_reg"/>
    <property type="match status" value="1"/>
</dbReference>
<comment type="caution">
    <text evidence="6">The sequence shown here is derived from an EMBL/GenBank/DDBJ whole genome shotgun (WGS) entry which is preliminary data.</text>
</comment>
<keyword evidence="6" id="KW-0675">Receptor</keyword>
<evidence type="ECO:0000256" key="2">
    <source>
        <dbReference type="ARBA" id="ARBA00023136"/>
    </source>
</evidence>
<comment type="subcellular location">
    <subcellularLocation>
        <location evidence="1">Cell outer membrane</location>
    </subcellularLocation>
</comment>
<dbReference type="InterPro" id="IPR036942">
    <property type="entry name" value="Beta-barrel_TonB_sf"/>
</dbReference>
<evidence type="ECO:0000256" key="1">
    <source>
        <dbReference type="ARBA" id="ARBA00004442"/>
    </source>
</evidence>
<name>A0ABP7NTI4_9BACT</name>
<evidence type="ECO:0000313" key="7">
    <source>
        <dbReference type="Proteomes" id="UP001499909"/>
    </source>
</evidence>
<feature type="domain" description="Outer membrane protein beta-barrel" evidence="5">
    <location>
        <begin position="381"/>
        <end position="780"/>
    </location>
</feature>
<dbReference type="PANTHER" id="PTHR40980">
    <property type="entry name" value="PLUG DOMAIN-CONTAINING PROTEIN"/>
    <property type="match status" value="1"/>
</dbReference>
<dbReference type="RefSeq" id="WP_345117332.1">
    <property type="nucleotide sequence ID" value="NZ_BAABDH010000110.1"/>
</dbReference>
<evidence type="ECO:0000256" key="3">
    <source>
        <dbReference type="ARBA" id="ARBA00023237"/>
    </source>
</evidence>
<keyword evidence="2" id="KW-0472">Membrane</keyword>
<feature type="signal peptide" evidence="4">
    <location>
        <begin position="1"/>
        <end position="23"/>
    </location>
</feature>
<sequence length="807" mass="87765">MKYPLTLTLLVAAVQLSGHTATAQVASSLSGTITDSLTHQALPYVTVLVRPYGSSNVLFNTLTNDKGAFTFEGLPAGQYSLAGKYLGYKDFLTEPVVAGPGAPAGPALVVALAPERKLLKGVTVVGTKPFIEQQAGKIVLNVASSPIAAGSTADEVLSRAPGVLESGGGYTVRGRQATVLLDGKYTNLSGADLKAMLAAMPSNTVDKVEVFTNPSAKYDAQGGSIINITTTKNRGFGTNGSLSEGIGAGRYARYNTGLSLNYRQNKLNLYGGYDYLRNKQFIRSQSQRSISSEAQLNEQSNTVNERRSHSAKLGFDYDLNKTSSVGVLVKTLVNLRDGVGGTTSILASPAGGLPRLSTVQSTAQTRFLMPSVNAYYRSTAGKPGTELRLSADYFGYNRAVHGDIGTNFLDDSGTPYAPPSYLRNNSPADNSVKSVAVDYTRPLESSTLELGAKTTFTRTDNDIRWEQLAAGSSWQTDPGKTNHFVYRENINALYANLSKKVEQVSIVAGLRAEQTNTTGTSLTTGQVTERNYLNLFPSLSLDYALSEKQQLNLAYQRRIDRFKLDVVNPFVTYVSQYYYFQGNPTIRPSISDNFSFTHVYHGELSTSINYSRHQNVLTEVYRPKDATAVLSTFENASRGESVDLMVSHSKQLLSNKWSTNNTAALSYARIYSTAEAGLNAATPTAYFVTNNSITLAKGLKLELYANYFLPWRFGAYAFKSHYTTSLGVSKSVLQGAGNLTLNVSDAFNTLNSRYDVSSYGVNSTNITKAESQFVRLNFTYKFGNKNVKSSKSRRQGTEAEQRRLELN</sequence>